<dbReference type="InterPro" id="IPR014030">
    <property type="entry name" value="Ketoacyl_synth_N"/>
</dbReference>
<proteinExistence type="predicted"/>
<evidence type="ECO:0000313" key="2">
    <source>
        <dbReference type="EMBL" id="SEH66006.1"/>
    </source>
</evidence>
<feature type="domain" description="Beta-ketoacyl synthase-like N-terminal" evidence="1">
    <location>
        <begin position="12"/>
        <end position="215"/>
    </location>
</feature>
<protein>
    <submittedName>
        <fullName evidence="2">Beta-ketoacyl synthase, N-terminal domain</fullName>
    </submittedName>
</protein>
<evidence type="ECO:0000313" key="3">
    <source>
        <dbReference type="Proteomes" id="UP000199371"/>
    </source>
</evidence>
<dbReference type="STRING" id="173990.SAMN05660691_00705"/>
<dbReference type="EMBL" id="FNXF01000002">
    <property type="protein sequence ID" value="SEH66006.1"/>
    <property type="molecule type" value="Genomic_DNA"/>
</dbReference>
<dbReference type="Pfam" id="PF13723">
    <property type="entry name" value="Ketoacyl-synt_2"/>
    <property type="match status" value="1"/>
</dbReference>
<organism evidence="2 3">
    <name type="scientific">Rheinheimera pacifica</name>
    <dbReference type="NCBI Taxonomy" id="173990"/>
    <lineage>
        <taxon>Bacteria</taxon>
        <taxon>Pseudomonadati</taxon>
        <taxon>Pseudomonadota</taxon>
        <taxon>Gammaproteobacteria</taxon>
        <taxon>Chromatiales</taxon>
        <taxon>Chromatiaceae</taxon>
        <taxon>Rheinheimera</taxon>
    </lineage>
</organism>
<accession>A0A1H6K3M4</accession>
<evidence type="ECO:0000259" key="1">
    <source>
        <dbReference type="Pfam" id="PF13723"/>
    </source>
</evidence>
<gene>
    <name evidence="2" type="ORF">SAMN05660691_00705</name>
</gene>
<keyword evidence="3" id="KW-1185">Reference proteome</keyword>
<dbReference type="AlphaFoldDB" id="A0A1H6K3M4"/>
<reference evidence="3" key="1">
    <citation type="submission" date="2016-10" db="EMBL/GenBank/DDBJ databases">
        <authorList>
            <person name="Varghese N."/>
            <person name="Submissions S."/>
        </authorList>
    </citation>
    <scope>NUCLEOTIDE SEQUENCE [LARGE SCALE GENOMIC DNA]</scope>
    <source>
        <strain evidence="3">DSM 17616</strain>
    </source>
</reference>
<name>A0A1H6K3M4_9GAMM</name>
<sequence length="217" mass="23597">MPPSAMTQQDTPDVSLPALTAVPAMTRRRLSKLTKLAFEVALNTVVTGQQISTIFTSRHGDLHKTLGLLQQLAERDDISPSQFALSVHNAISGQFSIFSQNYADSNAIAAGADSLHYALLEAAARFSSEPQLQQLLVVYADEPVPAPYQTFCKDPSIPIALALLLGRDGDKLLFEMQPDAASTASDDHALQLLPLLQGDVTQLSIAGHQRHWLWQRA</sequence>
<dbReference type="Proteomes" id="UP000199371">
    <property type="component" value="Unassembled WGS sequence"/>
</dbReference>